<dbReference type="Pfam" id="PF00107">
    <property type="entry name" value="ADH_zinc_N"/>
    <property type="match status" value="1"/>
</dbReference>
<protein>
    <submittedName>
        <fullName evidence="4">NADPH-dependent curcumin reductase CurA</fullName>
        <ecNumber evidence="4">1.3.1.-</ecNumber>
    </submittedName>
</protein>
<evidence type="ECO:0000259" key="3">
    <source>
        <dbReference type="SMART" id="SM00829"/>
    </source>
</evidence>
<dbReference type="EC" id="1.3.1.-" evidence="4"/>
<sequence>MLAKAERPASQSGDYRRNALMTDLRPEHQGRCPQGSNVVRNRYWALTDEPVTGWPQQGRFVLKEGAVPVPALGQALTRTIYVSLDPYQLHYQRERTGPEGAPCHARTVSQVIESRMEGFAAGDFVFNTNGWTEYALMGEGVWRPGYMVPRKLDPSIGRISQAVGVLGMLGLTAYAGMNLMASPQPSETVVVSAASGGVGQIAGQLAKQRGARIIGIAGCDDKCKFVTDDLGFDACVSHLSPTLPADLAAVCQAGIDVYFENVGGKVFEAALPLFNQGGRMTICGLIAHYGDEDGGVDRRAALMKRGEPVFKALNVRVRNLSVSEFAAQHDEMLAYIAPLVKAGKVKYREDIRQGLETIPSAFAEMLRGENFGKMLVQVSPDPTLGARAPRKSHQGPFGTAA</sequence>
<dbReference type="InterPro" id="IPR041694">
    <property type="entry name" value="ADH_N_2"/>
</dbReference>
<dbReference type="Gene3D" id="3.40.50.720">
    <property type="entry name" value="NAD(P)-binding Rossmann-like Domain"/>
    <property type="match status" value="1"/>
</dbReference>
<dbReference type="InterPro" id="IPR011032">
    <property type="entry name" value="GroES-like_sf"/>
</dbReference>
<comment type="caution">
    <text evidence="4">The sequence shown here is derived from an EMBL/GenBank/DDBJ whole genome shotgun (WGS) entry which is preliminary data.</text>
</comment>
<dbReference type="Gene3D" id="3.90.180.10">
    <property type="entry name" value="Medium-chain alcohol dehydrogenases, catalytic domain"/>
    <property type="match status" value="1"/>
</dbReference>
<dbReference type="SUPFAM" id="SSF51735">
    <property type="entry name" value="NAD(P)-binding Rossmann-fold domains"/>
    <property type="match status" value="1"/>
</dbReference>
<dbReference type="InterPro" id="IPR045010">
    <property type="entry name" value="MDR_fam"/>
</dbReference>
<dbReference type="InterPro" id="IPR020843">
    <property type="entry name" value="ER"/>
</dbReference>
<dbReference type="Proteomes" id="UP001565474">
    <property type="component" value="Unassembled WGS sequence"/>
</dbReference>
<dbReference type="CDD" id="cd05288">
    <property type="entry name" value="PGDH"/>
    <property type="match status" value="1"/>
</dbReference>
<name>A0ABV4GPB9_9BRAD</name>
<dbReference type="PANTHER" id="PTHR43205">
    <property type="entry name" value="PROSTAGLANDIN REDUCTASE"/>
    <property type="match status" value="1"/>
</dbReference>
<feature type="domain" description="Enoyl reductase (ER)" evidence="3">
    <location>
        <begin position="58"/>
        <end position="376"/>
    </location>
</feature>
<keyword evidence="1 4" id="KW-0560">Oxidoreductase</keyword>
<keyword evidence="5" id="KW-1185">Reference proteome</keyword>
<dbReference type="GO" id="GO:0016491">
    <property type="term" value="F:oxidoreductase activity"/>
    <property type="evidence" value="ECO:0007669"/>
    <property type="project" value="UniProtKB-KW"/>
</dbReference>
<organism evidence="4 5">
    <name type="scientific">Bradyrhizobium yuanmingense</name>
    <dbReference type="NCBI Taxonomy" id="108015"/>
    <lineage>
        <taxon>Bacteria</taxon>
        <taxon>Pseudomonadati</taxon>
        <taxon>Pseudomonadota</taxon>
        <taxon>Alphaproteobacteria</taxon>
        <taxon>Hyphomicrobiales</taxon>
        <taxon>Nitrobacteraceae</taxon>
        <taxon>Bradyrhizobium</taxon>
    </lineage>
</organism>
<evidence type="ECO:0000313" key="5">
    <source>
        <dbReference type="Proteomes" id="UP001565474"/>
    </source>
</evidence>
<proteinExistence type="predicted"/>
<evidence type="ECO:0000256" key="1">
    <source>
        <dbReference type="ARBA" id="ARBA00023002"/>
    </source>
</evidence>
<dbReference type="Pfam" id="PF16884">
    <property type="entry name" value="ADH_N_2"/>
    <property type="match status" value="1"/>
</dbReference>
<evidence type="ECO:0000313" key="4">
    <source>
        <dbReference type="EMBL" id="MEY9473094.1"/>
    </source>
</evidence>
<dbReference type="SMART" id="SM00829">
    <property type="entry name" value="PKS_ER"/>
    <property type="match status" value="1"/>
</dbReference>
<dbReference type="SUPFAM" id="SSF50129">
    <property type="entry name" value="GroES-like"/>
    <property type="match status" value="2"/>
</dbReference>
<reference evidence="4 5" key="1">
    <citation type="submission" date="2024-07" db="EMBL/GenBank/DDBJ databases">
        <title>Genomic Encyclopedia of Type Strains, Phase V (KMG-V): Genome sequencing to study the core and pangenomes of soil and plant-associated prokaryotes.</title>
        <authorList>
            <person name="Whitman W."/>
        </authorList>
    </citation>
    <scope>NUCLEOTIDE SEQUENCE [LARGE SCALE GENOMIC DNA]</scope>
    <source>
        <strain evidence="4 5">USDA 222</strain>
    </source>
</reference>
<dbReference type="InterPro" id="IPR013149">
    <property type="entry name" value="ADH-like_C"/>
</dbReference>
<dbReference type="EMBL" id="JBGBZN010000002">
    <property type="protein sequence ID" value="MEY9473094.1"/>
    <property type="molecule type" value="Genomic_DNA"/>
</dbReference>
<dbReference type="PANTHER" id="PTHR43205:SF7">
    <property type="entry name" value="PROSTAGLANDIN REDUCTASE 1"/>
    <property type="match status" value="1"/>
</dbReference>
<evidence type="ECO:0000256" key="2">
    <source>
        <dbReference type="SAM" id="MobiDB-lite"/>
    </source>
</evidence>
<feature type="region of interest" description="Disordered" evidence="2">
    <location>
        <begin position="382"/>
        <end position="401"/>
    </location>
</feature>
<dbReference type="InterPro" id="IPR036291">
    <property type="entry name" value="NAD(P)-bd_dom_sf"/>
</dbReference>
<accession>A0ABV4GPB9</accession>
<gene>
    <name evidence="4" type="ORF">ABH992_005493</name>
</gene>